<proteinExistence type="predicted"/>
<dbReference type="InterPro" id="IPR001296">
    <property type="entry name" value="Glyco_trans_1"/>
</dbReference>
<sequence length="721" mass="83100">MKRYPNLKTIAFIGNYLPRKCGIATFTNDLLNAVSTEAPQLECWALAMNDIIQGYPYPSQVRFELNAKRLSDYQLAAEFLNVNKVDIVCLQHEFGIYGGEYGSHILALLKNLRMPIVTTLHTHLPNPNLKQKEIIKTIIKISDRIIVMSKKAEMFLKDNYNVSGEKVSLVHHGIPDFSFIDPNFFKDQFGVEGKKVLMTFGLISPSKGIEIMIEALPDIIRKYPDVIYVVLGATHPNLKKEQGESYRHFLQIKARELGVEDHIIFHNRFVELKELCEFLGAADIYITPYLNKEQIVSGTLAYALGAGKAIISTPYWYAEEILADGRGIIVPFKDSKSIANQICFLLKNEVERHIMRKNAYMFGRNMIWKEVARKYIDIFDDVKENRLLHPRTIFQKKYLRFTPFEMPYPKFEHLFRLTDDVGILQHANYIIPNRFHGYCTDDNARALVAVLIAQKLSFEEEFLKNFGYKYLSFLLYAFNEENNQFRNFMGYDRTWIEETGSEDCHGRAIWALGVTVALSEKREASDIVLDIFEKAVSTLSKFNSPRALAFGLVGIHAYLERFSGDIKIKRFRKEIANKLFSFYCNNATDDWPWIEDMLAYDNGKIPHALIMSGQWLQRGDMGEAGIKSLDWLIQIQTNKKGQFSPIGNNGWYAKNGEKARFDQQPIEAQSVLEACVEAYKSTQDKKWIVNARRCLEWYLGRNDMNLSLYDYKTGGCYDSIT</sequence>
<evidence type="ECO:0008006" key="4">
    <source>
        <dbReference type="Google" id="ProtNLM"/>
    </source>
</evidence>
<dbReference type="EMBL" id="LAZR01006079">
    <property type="protein sequence ID" value="KKM94891.1"/>
    <property type="molecule type" value="Genomic_DNA"/>
</dbReference>
<dbReference type="PANTHER" id="PTHR12526">
    <property type="entry name" value="GLYCOSYLTRANSFERASE"/>
    <property type="match status" value="1"/>
</dbReference>
<name>A0A0F9M6G2_9ZZZZ</name>
<evidence type="ECO:0000259" key="2">
    <source>
        <dbReference type="Pfam" id="PF13439"/>
    </source>
</evidence>
<dbReference type="CDD" id="cd03822">
    <property type="entry name" value="GT4_mannosyltransferase-like"/>
    <property type="match status" value="1"/>
</dbReference>
<comment type="caution">
    <text evidence="3">The sequence shown here is derived from an EMBL/GenBank/DDBJ whole genome shotgun (WGS) entry which is preliminary data.</text>
</comment>
<evidence type="ECO:0000313" key="3">
    <source>
        <dbReference type="EMBL" id="KKM94891.1"/>
    </source>
</evidence>
<reference evidence="3" key="1">
    <citation type="journal article" date="2015" name="Nature">
        <title>Complex archaea that bridge the gap between prokaryotes and eukaryotes.</title>
        <authorList>
            <person name="Spang A."/>
            <person name="Saw J.H."/>
            <person name="Jorgensen S.L."/>
            <person name="Zaremba-Niedzwiedzka K."/>
            <person name="Martijn J."/>
            <person name="Lind A.E."/>
            <person name="van Eijk R."/>
            <person name="Schleper C."/>
            <person name="Guy L."/>
            <person name="Ettema T.J."/>
        </authorList>
    </citation>
    <scope>NUCLEOTIDE SEQUENCE</scope>
</reference>
<dbReference type="Pfam" id="PF00534">
    <property type="entry name" value="Glycos_transf_1"/>
    <property type="match status" value="1"/>
</dbReference>
<dbReference type="GO" id="GO:0016757">
    <property type="term" value="F:glycosyltransferase activity"/>
    <property type="evidence" value="ECO:0007669"/>
    <property type="project" value="InterPro"/>
</dbReference>
<feature type="domain" description="Glycosyltransferase subfamily 4-like N-terminal" evidence="2">
    <location>
        <begin position="62"/>
        <end position="174"/>
    </location>
</feature>
<dbReference type="PANTHER" id="PTHR12526:SF572">
    <property type="entry name" value="BLL5144 PROTEIN"/>
    <property type="match status" value="1"/>
</dbReference>
<dbReference type="Gene3D" id="3.40.50.2000">
    <property type="entry name" value="Glycogen Phosphorylase B"/>
    <property type="match status" value="2"/>
</dbReference>
<evidence type="ECO:0000259" key="1">
    <source>
        <dbReference type="Pfam" id="PF00534"/>
    </source>
</evidence>
<protein>
    <recommendedName>
        <fullName evidence="4">Glycosyl transferase family 1 domain-containing protein</fullName>
    </recommendedName>
</protein>
<accession>A0A0F9M6G2</accession>
<dbReference type="InterPro" id="IPR028098">
    <property type="entry name" value="Glyco_trans_4-like_N"/>
</dbReference>
<dbReference type="Pfam" id="PF13439">
    <property type="entry name" value="Glyco_transf_4"/>
    <property type="match status" value="1"/>
</dbReference>
<organism evidence="3">
    <name type="scientific">marine sediment metagenome</name>
    <dbReference type="NCBI Taxonomy" id="412755"/>
    <lineage>
        <taxon>unclassified sequences</taxon>
        <taxon>metagenomes</taxon>
        <taxon>ecological metagenomes</taxon>
    </lineage>
</organism>
<feature type="non-terminal residue" evidence="3">
    <location>
        <position position="721"/>
    </location>
</feature>
<dbReference type="SUPFAM" id="SSF53756">
    <property type="entry name" value="UDP-Glycosyltransferase/glycogen phosphorylase"/>
    <property type="match status" value="1"/>
</dbReference>
<dbReference type="AlphaFoldDB" id="A0A0F9M6G2"/>
<feature type="domain" description="Glycosyl transferase family 1" evidence="1">
    <location>
        <begin position="188"/>
        <end position="360"/>
    </location>
</feature>
<gene>
    <name evidence="3" type="ORF">LCGC14_1193810</name>
</gene>